<feature type="compositionally biased region" description="Basic and acidic residues" evidence="2">
    <location>
        <begin position="369"/>
        <end position="378"/>
    </location>
</feature>
<feature type="domain" description="Exostosin GT47" evidence="3">
    <location>
        <begin position="742"/>
        <end position="813"/>
    </location>
</feature>
<feature type="region of interest" description="Disordered" evidence="2">
    <location>
        <begin position="272"/>
        <end position="297"/>
    </location>
</feature>
<dbReference type="Pfam" id="PF03016">
    <property type="entry name" value="Exostosin_GT47"/>
    <property type="match status" value="1"/>
</dbReference>
<accession>A0A1E7FZE2</accession>
<dbReference type="PANTHER" id="PTHR11062">
    <property type="entry name" value="EXOSTOSIN HEPARAN SULFATE GLYCOSYLTRANSFERASE -RELATED"/>
    <property type="match status" value="1"/>
</dbReference>
<feature type="compositionally biased region" description="Polar residues" evidence="2">
    <location>
        <begin position="285"/>
        <end position="297"/>
    </location>
</feature>
<evidence type="ECO:0000256" key="1">
    <source>
        <dbReference type="ARBA" id="ARBA00010271"/>
    </source>
</evidence>
<evidence type="ECO:0000259" key="3">
    <source>
        <dbReference type="Pfam" id="PF03016"/>
    </source>
</evidence>
<feature type="compositionally biased region" description="Low complexity" evidence="2">
    <location>
        <begin position="40"/>
        <end position="63"/>
    </location>
</feature>
<gene>
    <name evidence="4" type="ORF">FRACYDRAFT_233701</name>
</gene>
<reference evidence="4 5" key="1">
    <citation type="submission" date="2016-09" db="EMBL/GenBank/DDBJ databases">
        <title>Extensive genetic diversity and differential bi-allelic expression allows diatom success in the polar Southern Ocean.</title>
        <authorList>
            <consortium name="DOE Joint Genome Institute"/>
            <person name="Mock T."/>
            <person name="Otillar R.P."/>
            <person name="Strauss J."/>
            <person name="Dupont C."/>
            <person name="Frickenhaus S."/>
            <person name="Maumus F."/>
            <person name="Mcmullan M."/>
            <person name="Sanges R."/>
            <person name="Schmutz J."/>
            <person name="Toseland A."/>
            <person name="Valas R."/>
            <person name="Veluchamy A."/>
            <person name="Ward B.J."/>
            <person name="Allen A."/>
            <person name="Barry K."/>
            <person name="Falciatore A."/>
            <person name="Ferrante M."/>
            <person name="Fortunato A.E."/>
            <person name="Gloeckner G."/>
            <person name="Gruber A."/>
            <person name="Hipkin R."/>
            <person name="Janech M."/>
            <person name="Kroth P."/>
            <person name="Leese F."/>
            <person name="Lindquist E."/>
            <person name="Lyon B.R."/>
            <person name="Martin J."/>
            <person name="Mayer C."/>
            <person name="Parker M."/>
            <person name="Quesneville H."/>
            <person name="Raymond J."/>
            <person name="Uhlig C."/>
            <person name="Valentin K.U."/>
            <person name="Worden A.Z."/>
            <person name="Armbrust E.V."/>
            <person name="Bowler C."/>
            <person name="Green B."/>
            <person name="Moulton V."/>
            <person name="Van Oosterhout C."/>
            <person name="Grigoriev I."/>
        </authorList>
    </citation>
    <scope>NUCLEOTIDE SEQUENCE [LARGE SCALE GENOMIC DNA]</scope>
    <source>
        <strain evidence="4 5">CCMP1102</strain>
    </source>
</reference>
<feature type="region of interest" description="Disordered" evidence="2">
    <location>
        <begin position="732"/>
        <end position="754"/>
    </location>
</feature>
<organism evidence="4 5">
    <name type="scientific">Fragilariopsis cylindrus CCMP1102</name>
    <dbReference type="NCBI Taxonomy" id="635003"/>
    <lineage>
        <taxon>Eukaryota</taxon>
        <taxon>Sar</taxon>
        <taxon>Stramenopiles</taxon>
        <taxon>Ochrophyta</taxon>
        <taxon>Bacillariophyta</taxon>
        <taxon>Bacillariophyceae</taxon>
        <taxon>Bacillariophycidae</taxon>
        <taxon>Bacillariales</taxon>
        <taxon>Bacillariaceae</taxon>
        <taxon>Fragilariopsis</taxon>
    </lineage>
</organism>
<protein>
    <recommendedName>
        <fullName evidence="3">Exostosin GT47 domain-containing protein</fullName>
    </recommendedName>
</protein>
<dbReference type="AlphaFoldDB" id="A0A1E7FZE2"/>
<feature type="compositionally biased region" description="Low complexity" evidence="2">
    <location>
        <begin position="839"/>
        <end position="858"/>
    </location>
</feature>
<comment type="similarity">
    <text evidence="1">Belongs to the glycosyltransferase 47 family.</text>
</comment>
<feature type="region of interest" description="Disordered" evidence="2">
    <location>
        <begin position="348"/>
        <end position="378"/>
    </location>
</feature>
<feature type="region of interest" description="Disordered" evidence="2">
    <location>
        <begin position="509"/>
        <end position="551"/>
    </location>
</feature>
<dbReference type="EMBL" id="KV784353">
    <property type="protein sequence ID" value="OEU23529.1"/>
    <property type="molecule type" value="Genomic_DNA"/>
</dbReference>
<keyword evidence="5" id="KW-1185">Reference proteome</keyword>
<feature type="compositionally biased region" description="Basic and acidic residues" evidence="2">
    <location>
        <begin position="536"/>
        <end position="551"/>
    </location>
</feature>
<dbReference type="GO" id="GO:0016757">
    <property type="term" value="F:glycosyltransferase activity"/>
    <property type="evidence" value="ECO:0007669"/>
    <property type="project" value="InterPro"/>
</dbReference>
<dbReference type="InParanoid" id="A0A1E7FZE2"/>
<evidence type="ECO:0000313" key="4">
    <source>
        <dbReference type="EMBL" id="OEU23529.1"/>
    </source>
</evidence>
<sequence length="1080" mass="123435">MTVMMYNNNRKKKNYKNKNDDDDDDENDENEENDEAIMITTPQSSKSTLSSTTTSTSSSSSFTDLLQNNDVDDVEFDEGRNTASATSASAAACRQRRRSSISAAAAAAGAAASSDNNDNRKFIFKFNLRDTNRNNNGKNGDENNKDGKDAKEAATSVLVRSSRKRLQREKEHQQNTIEIIRRKDGYYENNNSISSKENLLQQRSNSFIHDKTLQWDTSINKNRIWTNDEHENVENENDVEIINEKSTIKEAASNNKYKLVLTNYGYNNNAPQTADGGGDGDGSFLSGSNNTTTNPSLDLTRSIRTTELLEGIINHRNFDPYLWEQTIVTSSLIINQNDKVQEEDVQINNSIHPKKKSSSSIIAKTKKKQKEEQKQKRKEQLRIMKEQATQYLDPTIRYYVFLDVEQCPEGNWPYYNGGYIGNTDRRYNRTWDRHYKEQTTPACVFVGNNQDASCPYLQRAVRDNLLFQTPGINATLVVFDCTSNGPNPNYRKEYLDGKNNRIPISIISLSSNQRTNGRRNNRKRRNIKKRHHRNNSRRDNNSPRILPNDHHPVINAATTTATVVKNENEIMVPDMGLVPRGVNTVDLSSQEIQNIDSCQDDFMSSHRPILFSFVGNFRHPTRQSLLQYHNGIDQIIYNPYTANNNNANKNKGSNNDKNKVEEPYAIQENDAYVVVDYNDDDDSTTSGGSDAVVTGNTAAAAAVAGSNRSSSSSGNSLLDTFSSFLRRRRVISSNSSSSSNSEKGKDEDETDQHQPEYLNYSYTELLKKSKFGLVPRGDSLYSYRLMEVLSAGSIPIIIADDWVLPFRSTLVEWGRGTNDNIGGCGVIIPEHELRRQAQKNATTTGNNNSSTNNNNNKNNVITEYLDKISNEERCQMRKKCFHVYETYMKNDTGVIVGIIETLENEVIENDEYWFDSSYYFNRNGYEDGYDSTIYNIQTKYERYYWGELDVTVQDAARILGYTQHLWNHIGDYSLFSESRSITTEFELLFNVVDYNELTKEQYEAAILLGYTTESKWKLASQHIKNIMIWKQSKNDDDADVIITTDQQQQQQQYYDDDDNDNQHNQHDDKLRYDDDDDDRR</sequence>
<dbReference type="InterPro" id="IPR040911">
    <property type="entry name" value="Exostosin_GT47"/>
</dbReference>
<feature type="compositionally biased region" description="Acidic residues" evidence="2">
    <location>
        <begin position="20"/>
        <end position="35"/>
    </location>
</feature>
<feature type="region of interest" description="Disordered" evidence="2">
    <location>
        <begin position="1"/>
        <end position="66"/>
    </location>
</feature>
<feature type="compositionally biased region" description="Low complexity" evidence="2">
    <location>
        <begin position="1043"/>
        <end position="1053"/>
    </location>
</feature>
<feature type="compositionally biased region" description="Basic residues" evidence="2">
    <location>
        <begin position="516"/>
        <end position="535"/>
    </location>
</feature>
<feature type="region of interest" description="Disordered" evidence="2">
    <location>
        <begin position="1043"/>
        <end position="1080"/>
    </location>
</feature>
<feature type="compositionally biased region" description="Basic and acidic residues" evidence="2">
    <location>
        <begin position="139"/>
        <end position="152"/>
    </location>
</feature>
<dbReference type="OrthoDB" id="47085at2759"/>
<feature type="region of interest" description="Disordered" evidence="2">
    <location>
        <begin position="837"/>
        <end position="858"/>
    </location>
</feature>
<feature type="compositionally biased region" description="Basic and acidic residues" evidence="2">
    <location>
        <begin position="1060"/>
        <end position="1080"/>
    </location>
</feature>
<dbReference type="Proteomes" id="UP000095751">
    <property type="component" value="Unassembled WGS sequence"/>
</dbReference>
<name>A0A1E7FZE2_9STRA</name>
<dbReference type="InterPro" id="IPR004263">
    <property type="entry name" value="Exostosin"/>
</dbReference>
<proteinExistence type="inferred from homology"/>
<feature type="compositionally biased region" description="Basic and acidic residues" evidence="2">
    <location>
        <begin position="742"/>
        <end position="754"/>
    </location>
</feature>
<evidence type="ECO:0000256" key="2">
    <source>
        <dbReference type="SAM" id="MobiDB-lite"/>
    </source>
</evidence>
<dbReference type="KEGG" id="fcy:FRACYDRAFT_233701"/>
<evidence type="ECO:0000313" key="5">
    <source>
        <dbReference type="Proteomes" id="UP000095751"/>
    </source>
</evidence>
<feature type="compositionally biased region" description="Low complexity" evidence="2">
    <location>
        <begin position="732"/>
        <end position="741"/>
    </location>
</feature>
<feature type="region of interest" description="Disordered" evidence="2">
    <location>
        <begin position="130"/>
        <end position="154"/>
    </location>
</feature>